<dbReference type="RefSeq" id="XP_016612678.1">
    <property type="nucleotide sequence ID" value="XM_016748684.1"/>
</dbReference>
<dbReference type="EMBL" id="KQ257450">
    <property type="protein sequence ID" value="KND04639.1"/>
    <property type="molecule type" value="Genomic_DNA"/>
</dbReference>
<evidence type="ECO:0000256" key="11">
    <source>
        <dbReference type="ARBA" id="ARBA00025652"/>
    </source>
</evidence>
<dbReference type="SMART" id="SM00478">
    <property type="entry name" value="ENDO3c"/>
    <property type="match status" value="1"/>
</dbReference>
<sequence>MGIRILRQDPVENLFTFICTSNNNIQRITTMVSKLCQHYGTEIGTVDEISKPFYSFPTVARLAQENVENELRQLGFGYRAKYISQTARYIMEHHDETWLRGLRNLPYEECRDELLKLAGVGPKVADCVCLMSMDKPGAIPVDTHVWQIAKRDYKLSGLASKTLTQKNYLAIGDRFRTIFGTHAGWAHSVLFTADLRQFEHRLVSSVENKSNIVLEGKREEAPQPRRPKKTAGVTVLDRYPRRKRRILEGDHEKK</sequence>
<evidence type="ECO:0000259" key="15">
    <source>
        <dbReference type="SMART" id="SM00478"/>
    </source>
</evidence>
<dbReference type="VEuPathDB" id="FungiDB:SPPG_00356"/>
<evidence type="ECO:0000256" key="14">
    <source>
        <dbReference type="SAM" id="MobiDB-lite"/>
    </source>
</evidence>
<dbReference type="PANTHER" id="PTHR10242">
    <property type="entry name" value="8-OXOGUANINE DNA GLYCOSYLASE"/>
    <property type="match status" value="1"/>
</dbReference>
<evidence type="ECO:0000256" key="1">
    <source>
        <dbReference type="ARBA" id="ARBA00004123"/>
    </source>
</evidence>
<evidence type="ECO:0000256" key="6">
    <source>
        <dbReference type="ARBA" id="ARBA00023204"/>
    </source>
</evidence>
<dbReference type="Gene3D" id="1.10.1670.10">
    <property type="entry name" value="Helix-hairpin-Helix base-excision DNA repair enzymes (C-terminal)"/>
    <property type="match status" value="1"/>
</dbReference>
<dbReference type="Proteomes" id="UP000053201">
    <property type="component" value="Unassembled WGS sequence"/>
</dbReference>
<proteinExistence type="inferred from homology"/>
<dbReference type="InterPro" id="IPR023170">
    <property type="entry name" value="HhH_base_excis_C"/>
</dbReference>
<evidence type="ECO:0000313" key="17">
    <source>
        <dbReference type="Proteomes" id="UP000053201"/>
    </source>
</evidence>
<dbReference type="GO" id="GO:0034039">
    <property type="term" value="F:8-oxo-7,8-dihydroguanine DNA N-glycosylase activity"/>
    <property type="evidence" value="ECO:0007669"/>
    <property type="project" value="TreeGrafter"/>
</dbReference>
<evidence type="ECO:0000256" key="10">
    <source>
        <dbReference type="ARBA" id="ARBA00023295"/>
    </source>
</evidence>
<feature type="region of interest" description="Disordered" evidence="14">
    <location>
        <begin position="215"/>
        <end position="235"/>
    </location>
</feature>
<keyword evidence="5" id="KW-0378">Hydrolase</keyword>
<dbReference type="AlphaFoldDB" id="A0A0L0HUV1"/>
<evidence type="ECO:0000256" key="9">
    <source>
        <dbReference type="ARBA" id="ARBA00023268"/>
    </source>
</evidence>
<evidence type="ECO:0000256" key="7">
    <source>
        <dbReference type="ARBA" id="ARBA00023239"/>
    </source>
</evidence>
<keyword evidence="9" id="KW-0511">Multifunctional enzyme</keyword>
<evidence type="ECO:0000256" key="2">
    <source>
        <dbReference type="ARBA" id="ARBA00010679"/>
    </source>
</evidence>
<keyword evidence="8" id="KW-0539">Nucleus</keyword>
<feature type="domain" description="HhH-GPD" evidence="15">
    <location>
        <begin position="19"/>
        <end position="195"/>
    </location>
</feature>
<protein>
    <recommendedName>
        <fullName evidence="13">N-glycosylase/DNA lyase</fullName>
        <ecNumber evidence="3">4.2.99.18</ecNumber>
    </recommendedName>
</protein>
<dbReference type="GO" id="GO:0006285">
    <property type="term" value="P:base-excision repair, AP site formation"/>
    <property type="evidence" value="ECO:0007669"/>
    <property type="project" value="TreeGrafter"/>
</dbReference>
<evidence type="ECO:0000256" key="13">
    <source>
        <dbReference type="ARBA" id="ARBA00073127"/>
    </source>
</evidence>
<dbReference type="Gene3D" id="1.10.340.30">
    <property type="entry name" value="Hypothetical protein, domain 2"/>
    <property type="match status" value="1"/>
</dbReference>
<dbReference type="PANTHER" id="PTHR10242:SF2">
    <property type="entry name" value="N-GLYCOSYLASE_DNA LYASE"/>
    <property type="match status" value="1"/>
</dbReference>
<keyword evidence="10" id="KW-0326">Glycosidase</keyword>
<dbReference type="CDD" id="cd00056">
    <property type="entry name" value="ENDO3c"/>
    <property type="match status" value="1"/>
</dbReference>
<dbReference type="SUPFAM" id="SSF48150">
    <property type="entry name" value="DNA-glycosylase"/>
    <property type="match status" value="1"/>
</dbReference>
<dbReference type="InterPro" id="IPR052054">
    <property type="entry name" value="Oxidative_DNA_repair_enzyme"/>
</dbReference>
<reference evidence="16 17" key="1">
    <citation type="submission" date="2009-08" db="EMBL/GenBank/DDBJ databases">
        <title>The Genome Sequence of Spizellomyces punctatus strain DAOM BR117.</title>
        <authorList>
            <consortium name="The Broad Institute Genome Sequencing Platform"/>
            <person name="Russ C."/>
            <person name="Cuomo C."/>
            <person name="Shea T."/>
            <person name="Young S.K."/>
            <person name="Zeng Q."/>
            <person name="Koehrsen M."/>
            <person name="Haas B."/>
            <person name="Borodovsky M."/>
            <person name="Guigo R."/>
            <person name="Alvarado L."/>
            <person name="Berlin A."/>
            <person name="Bochicchio J."/>
            <person name="Borenstein D."/>
            <person name="Chapman S."/>
            <person name="Chen Z."/>
            <person name="Engels R."/>
            <person name="Freedman E."/>
            <person name="Gellesch M."/>
            <person name="Goldberg J."/>
            <person name="Griggs A."/>
            <person name="Gujja S."/>
            <person name="Heiman D."/>
            <person name="Hepburn T."/>
            <person name="Howarth C."/>
            <person name="Jen D."/>
            <person name="Larson L."/>
            <person name="Lewis B."/>
            <person name="Mehta T."/>
            <person name="Park D."/>
            <person name="Pearson M."/>
            <person name="Roberts A."/>
            <person name="Saif S."/>
            <person name="Shenoy N."/>
            <person name="Sisk P."/>
            <person name="Stolte C."/>
            <person name="Sykes S."/>
            <person name="Thomson T."/>
            <person name="Walk T."/>
            <person name="White J."/>
            <person name="Yandava C."/>
            <person name="Burger G."/>
            <person name="Gray M.W."/>
            <person name="Holland P.W.H."/>
            <person name="King N."/>
            <person name="Lang F.B.F."/>
            <person name="Roger A.J."/>
            <person name="Ruiz-Trillo I."/>
            <person name="Lander E."/>
            <person name="Nusbaum C."/>
        </authorList>
    </citation>
    <scope>NUCLEOTIDE SEQUENCE [LARGE SCALE GENOMIC DNA]</scope>
    <source>
        <strain evidence="16 17">DAOM BR117</strain>
    </source>
</reference>
<dbReference type="GO" id="GO:0005634">
    <property type="term" value="C:nucleus"/>
    <property type="evidence" value="ECO:0007669"/>
    <property type="project" value="UniProtKB-SubCell"/>
</dbReference>
<keyword evidence="6" id="KW-0234">DNA repair</keyword>
<keyword evidence="17" id="KW-1185">Reference proteome</keyword>
<dbReference type="InterPro" id="IPR003265">
    <property type="entry name" value="HhH-GPD_domain"/>
</dbReference>
<dbReference type="EC" id="4.2.99.18" evidence="3"/>
<organism evidence="16 17">
    <name type="scientific">Spizellomyces punctatus (strain DAOM BR117)</name>
    <dbReference type="NCBI Taxonomy" id="645134"/>
    <lineage>
        <taxon>Eukaryota</taxon>
        <taxon>Fungi</taxon>
        <taxon>Fungi incertae sedis</taxon>
        <taxon>Chytridiomycota</taxon>
        <taxon>Chytridiomycota incertae sedis</taxon>
        <taxon>Chytridiomycetes</taxon>
        <taxon>Spizellomycetales</taxon>
        <taxon>Spizellomycetaceae</taxon>
        <taxon>Spizellomyces</taxon>
    </lineage>
</organism>
<keyword evidence="4" id="KW-0227">DNA damage</keyword>
<comment type="subcellular location">
    <subcellularLocation>
        <location evidence="1">Nucleus</location>
    </subcellularLocation>
</comment>
<comment type="function">
    <text evidence="11">DNA repair enzyme that incises DNA at 8-oxoG residues. Excises 7,8-dihydro-8-oxoguanine and 2,6-diamino-4-hydroxy-5-N-methylformamidopyrimidine (FAPY) from damaged DNA. Has a beta-lyase activity that nicks DNA 3' to the lesion.</text>
</comment>
<dbReference type="GeneID" id="27684089"/>
<evidence type="ECO:0000256" key="5">
    <source>
        <dbReference type="ARBA" id="ARBA00022801"/>
    </source>
</evidence>
<evidence type="ECO:0000256" key="8">
    <source>
        <dbReference type="ARBA" id="ARBA00023242"/>
    </source>
</evidence>
<comment type="similarity">
    <text evidence="2">Belongs to the type-1 OGG1 family.</text>
</comment>
<evidence type="ECO:0000256" key="3">
    <source>
        <dbReference type="ARBA" id="ARBA00012720"/>
    </source>
</evidence>
<dbReference type="Pfam" id="PF00730">
    <property type="entry name" value="HhH-GPD"/>
    <property type="match status" value="1"/>
</dbReference>
<evidence type="ECO:0000256" key="12">
    <source>
        <dbReference type="ARBA" id="ARBA00044632"/>
    </source>
</evidence>
<keyword evidence="7" id="KW-0456">Lyase</keyword>
<dbReference type="FunFam" id="1.10.340.30:FF:000006">
    <property type="entry name" value="N-glycosylase/DNA lyase isoform X2"/>
    <property type="match status" value="1"/>
</dbReference>
<comment type="catalytic activity">
    <reaction evidence="12">
        <text>2'-deoxyribonucleotide-(2'-deoxyribose 5'-phosphate)-2'-deoxyribonucleotide-DNA = a 3'-end 2'-deoxyribonucleotide-(2,3-dehydro-2,3-deoxyribose 5'-phosphate)-DNA + a 5'-end 5'-phospho-2'-deoxyribonucleoside-DNA + H(+)</text>
        <dbReference type="Rhea" id="RHEA:66592"/>
        <dbReference type="Rhea" id="RHEA-COMP:13180"/>
        <dbReference type="Rhea" id="RHEA-COMP:16897"/>
        <dbReference type="Rhea" id="RHEA-COMP:17067"/>
        <dbReference type="ChEBI" id="CHEBI:15378"/>
        <dbReference type="ChEBI" id="CHEBI:136412"/>
        <dbReference type="ChEBI" id="CHEBI:157695"/>
        <dbReference type="ChEBI" id="CHEBI:167181"/>
        <dbReference type="EC" id="4.2.99.18"/>
    </reaction>
</comment>
<gene>
    <name evidence="16" type="ORF">SPPG_00356</name>
</gene>
<dbReference type="OrthoDB" id="238681at2759"/>
<accession>A0A0L0HUV1</accession>
<dbReference type="FunFam" id="1.10.1670.10:FF:000005">
    <property type="entry name" value="N-glycosylase/DNA lyase OGG1"/>
    <property type="match status" value="1"/>
</dbReference>
<evidence type="ECO:0000256" key="4">
    <source>
        <dbReference type="ARBA" id="ARBA00022763"/>
    </source>
</evidence>
<name>A0A0L0HUV1_SPIPD</name>
<evidence type="ECO:0000313" key="16">
    <source>
        <dbReference type="EMBL" id="KND04639.1"/>
    </source>
</evidence>
<dbReference type="InterPro" id="IPR011257">
    <property type="entry name" value="DNA_glycosylase"/>
</dbReference>
<dbReference type="GO" id="GO:0140078">
    <property type="term" value="F:class I DNA-(apurinic or apyrimidinic site) endonuclease activity"/>
    <property type="evidence" value="ECO:0007669"/>
    <property type="project" value="UniProtKB-EC"/>
</dbReference>